<dbReference type="GO" id="GO:0016020">
    <property type="term" value="C:membrane"/>
    <property type="evidence" value="ECO:0007669"/>
    <property type="project" value="UniProtKB-SubCell"/>
</dbReference>
<dbReference type="NCBIfam" id="TIGR00705">
    <property type="entry name" value="SppA_67K"/>
    <property type="match status" value="1"/>
</dbReference>
<dbReference type="InterPro" id="IPR004634">
    <property type="entry name" value="Pept_S49_pIV"/>
</dbReference>
<evidence type="ECO:0000256" key="2">
    <source>
        <dbReference type="ARBA" id="ARBA00008683"/>
    </source>
</evidence>
<dbReference type="PANTHER" id="PTHR33209:SF1">
    <property type="entry name" value="PEPTIDASE S49 DOMAIN-CONTAINING PROTEIN"/>
    <property type="match status" value="1"/>
</dbReference>
<dbReference type="AlphaFoldDB" id="A0A4R6UWN6"/>
<protein>
    <submittedName>
        <fullName evidence="10">Protease-4</fullName>
    </submittedName>
</protein>
<evidence type="ECO:0000256" key="5">
    <source>
        <dbReference type="ARBA" id="ARBA00022825"/>
    </source>
</evidence>
<dbReference type="NCBIfam" id="TIGR00706">
    <property type="entry name" value="SppA_dom"/>
    <property type="match status" value="1"/>
</dbReference>
<comment type="subcellular location">
    <subcellularLocation>
        <location evidence="1">Membrane</location>
    </subcellularLocation>
</comment>
<feature type="active site" description="Nucleophile" evidence="7">
    <location>
        <position position="396"/>
    </location>
</feature>
<proteinExistence type="inferred from homology"/>
<evidence type="ECO:0000256" key="7">
    <source>
        <dbReference type="PIRSR" id="PIRSR001217-1"/>
    </source>
</evidence>
<accession>A0A4R6UWN6</accession>
<dbReference type="InterPro" id="IPR047217">
    <property type="entry name" value="S49_SppA_67K_type_N"/>
</dbReference>
<evidence type="ECO:0000313" key="10">
    <source>
        <dbReference type="EMBL" id="TDQ50409.1"/>
    </source>
</evidence>
<organism evidence="10 11">
    <name type="scientific">Permianibacter aggregans</name>
    <dbReference type="NCBI Taxonomy" id="1510150"/>
    <lineage>
        <taxon>Bacteria</taxon>
        <taxon>Pseudomonadati</taxon>
        <taxon>Pseudomonadota</taxon>
        <taxon>Gammaproteobacteria</taxon>
        <taxon>Pseudomonadales</taxon>
        <taxon>Pseudomonadaceae</taxon>
        <taxon>Permianibacter</taxon>
    </lineage>
</organism>
<dbReference type="Pfam" id="PF01343">
    <property type="entry name" value="Peptidase_S49"/>
    <property type="match status" value="2"/>
</dbReference>
<evidence type="ECO:0000256" key="6">
    <source>
        <dbReference type="ARBA" id="ARBA00023136"/>
    </source>
</evidence>
<evidence type="ECO:0000313" key="11">
    <source>
        <dbReference type="Proteomes" id="UP000295375"/>
    </source>
</evidence>
<dbReference type="InterPro" id="IPR002142">
    <property type="entry name" value="Peptidase_S49"/>
</dbReference>
<name>A0A4R6UWN6_9GAMM</name>
<gene>
    <name evidence="10" type="ORF">EV696_10290</name>
</gene>
<dbReference type="CDD" id="cd07018">
    <property type="entry name" value="S49_SppA_67K_type"/>
    <property type="match status" value="1"/>
</dbReference>
<dbReference type="GO" id="GO:0006465">
    <property type="term" value="P:signal peptide processing"/>
    <property type="evidence" value="ECO:0007669"/>
    <property type="project" value="InterPro"/>
</dbReference>
<evidence type="ECO:0000256" key="8">
    <source>
        <dbReference type="SAM" id="Phobius"/>
    </source>
</evidence>
<comment type="similarity">
    <text evidence="2">Belongs to the peptidase S49 family.</text>
</comment>
<dbReference type="PIRSF" id="PIRSF001217">
    <property type="entry name" value="Protease_4_SppA"/>
    <property type="match status" value="1"/>
</dbReference>
<dbReference type="Proteomes" id="UP000295375">
    <property type="component" value="Unassembled WGS sequence"/>
</dbReference>
<keyword evidence="8" id="KW-0812">Transmembrane</keyword>
<evidence type="ECO:0000256" key="3">
    <source>
        <dbReference type="ARBA" id="ARBA00022670"/>
    </source>
</evidence>
<sequence length="603" mass="65839">MLIGFWNLVNGTRRFVFNLIFVFLLVIFVSAIFTDKGPKVEDGSALVLAPRGMVVEEAIHLNPFEQLMNDLSEDRPPQTELRALLTALRKGAEDKRIKMLVIDTSEMLGAGPSKLAELRDAIVEFKASGKKVIARGDWFSQAGYYLAAQADEVYIDSYGGIDITGYDHTRTFYKSALERFGIKMHVFRVGSYKSAVEPYLRDDMSPEAKANAEKWLNVLWNGYKADVATMRKLTPDDIQQYADNMGKLMAEQGGDAGKMAQALGLIDGFKSRIEWRDYLKEMVGSNEDGKSFKQVDAIEYAGLFQDLNLPGQPTVGVIVAQGVIVDGEGEPGTVGGDRVAQLIRDARENDDVKAIVLRVDSPGGSAFASEVIRRELVATQEAGKPVVVSMSTLAASGGYWISATADEIIASPWTITGSIGIFGMFPTIDGLINEYGIHRDGVGTTNLAGAFDIGQPLNPKVGDIIQAAINHGYEKFLSLVGEGREKTRDEVHEIAQGQVWAGEDALKNGLVDKLGNLDTAVKAAAERAKLGDKYRMRYLQKPLTPAQEFVRGLTASVKAVLPESTDTLPSPLLMQAKLAAKQAKEVMQMNDPRGVYAHCMCEL</sequence>
<dbReference type="Gene3D" id="3.90.226.10">
    <property type="entry name" value="2-enoyl-CoA Hydratase, Chain A, domain 1"/>
    <property type="match status" value="3"/>
</dbReference>
<keyword evidence="8" id="KW-1133">Transmembrane helix</keyword>
<dbReference type="InterPro" id="IPR029045">
    <property type="entry name" value="ClpP/crotonase-like_dom_sf"/>
</dbReference>
<feature type="transmembrane region" description="Helical" evidence="8">
    <location>
        <begin position="15"/>
        <end position="34"/>
    </location>
</feature>
<dbReference type="InterPro" id="IPR004635">
    <property type="entry name" value="Pept_S49_SppA"/>
</dbReference>
<evidence type="ECO:0000256" key="1">
    <source>
        <dbReference type="ARBA" id="ARBA00004370"/>
    </source>
</evidence>
<evidence type="ECO:0000259" key="9">
    <source>
        <dbReference type="Pfam" id="PF01343"/>
    </source>
</evidence>
<keyword evidence="5" id="KW-0720">Serine protease</keyword>
<feature type="domain" description="Peptidase S49" evidence="9">
    <location>
        <begin position="125"/>
        <end position="268"/>
    </location>
</feature>
<comment type="caution">
    <text evidence="10">The sequence shown here is derived from an EMBL/GenBank/DDBJ whole genome shotgun (WGS) entry which is preliminary data.</text>
</comment>
<dbReference type="CDD" id="cd07023">
    <property type="entry name" value="S49_Sppa_N_C"/>
    <property type="match status" value="1"/>
</dbReference>
<keyword evidence="6 8" id="KW-0472">Membrane</keyword>
<feature type="domain" description="Peptidase S49" evidence="9">
    <location>
        <begin position="380"/>
        <end position="530"/>
    </location>
</feature>
<dbReference type="SUPFAM" id="SSF52096">
    <property type="entry name" value="ClpP/crotonase"/>
    <property type="match status" value="2"/>
</dbReference>
<keyword evidence="4" id="KW-0378">Hydrolase</keyword>
<feature type="active site" description="Proton donor/acceptor" evidence="7">
    <location>
        <position position="193"/>
    </location>
</feature>
<keyword evidence="3 10" id="KW-0645">Protease</keyword>
<reference evidence="10 11" key="1">
    <citation type="submission" date="2019-03" db="EMBL/GenBank/DDBJ databases">
        <title>Genomic Encyclopedia of Type Strains, Phase IV (KMG-IV): sequencing the most valuable type-strain genomes for metagenomic binning, comparative biology and taxonomic classification.</title>
        <authorList>
            <person name="Goeker M."/>
        </authorList>
    </citation>
    <scope>NUCLEOTIDE SEQUENCE [LARGE SCALE GENOMIC DNA]</scope>
    <source>
        <strain evidence="10 11">DSM 103792</strain>
    </source>
</reference>
<dbReference type="PANTHER" id="PTHR33209">
    <property type="entry name" value="PROTEASE 4"/>
    <property type="match status" value="1"/>
</dbReference>
<keyword evidence="11" id="KW-1185">Reference proteome</keyword>
<dbReference type="GO" id="GO:0008236">
    <property type="term" value="F:serine-type peptidase activity"/>
    <property type="evidence" value="ECO:0007669"/>
    <property type="project" value="UniProtKB-KW"/>
</dbReference>
<evidence type="ECO:0000256" key="4">
    <source>
        <dbReference type="ARBA" id="ARBA00022801"/>
    </source>
</evidence>
<dbReference type="InterPro" id="IPR047272">
    <property type="entry name" value="S49_SppA_C"/>
</dbReference>
<dbReference type="EMBL" id="SNYM01000002">
    <property type="protein sequence ID" value="TDQ50409.1"/>
    <property type="molecule type" value="Genomic_DNA"/>
</dbReference>
<dbReference type="Gene3D" id="6.20.330.10">
    <property type="match status" value="1"/>
</dbReference>